<dbReference type="RefSeq" id="WP_179825582.1">
    <property type="nucleotide sequence ID" value="NZ_JACCFS010000001.1"/>
</dbReference>
<keyword evidence="2" id="KW-1185">Reference proteome</keyword>
<dbReference type="Proteomes" id="UP000572051">
    <property type="component" value="Unassembled WGS sequence"/>
</dbReference>
<dbReference type="AlphaFoldDB" id="A0A7Z0JBM9"/>
<organism evidence="1 2">
    <name type="scientific">Nocardiopsis aegyptia</name>
    <dbReference type="NCBI Taxonomy" id="220378"/>
    <lineage>
        <taxon>Bacteria</taxon>
        <taxon>Bacillati</taxon>
        <taxon>Actinomycetota</taxon>
        <taxon>Actinomycetes</taxon>
        <taxon>Streptosporangiales</taxon>
        <taxon>Nocardiopsidaceae</taxon>
        <taxon>Nocardiopsis</taxon>
    </lineage>
</organism>
<protein>
    <submittedName>
        <fullName evidence="1">Uncharacterized protein</fullName>
    </submittedName>
</protein>
<name>A0A7Z0JBM9_9ACTN</name>
<evidence type="ECO:0000313" key="2">
    <source>
        <dbReference type="Proteomes" id="UP000572051"/>
    </source>
</evidence>
<proteinExistence type="predicted"/>
<reference evidence="1 2" key="1">
    <citation type="submission" date="2020-07" db="EMBL/GenBank/DDBJ databases">
        <title>Sequencing the genomes of 1000 actinobacteria strains.</title>
        <authorList>
            <person name="Klenk H.-P."/>
        </authorList>
    </citation>
    <scope>NUCLEOTIDE SEQUENCE [LARGE SCALE GENOMIC DNA]</scope>
    <source>
        <strain evidence="1 2">DSM 44442</strain>
    </source>
</reference>
<sequence length="85" mass="9054">MGADDLRRTVASRVPSGARIDVEVFPSGAVGIDIRSGRDFVVIQSTADRSEWGYDVNPPEEESFTGFKHVAGSLDSALSTVVEGL</sequence>
<evidence type="ECO:0000313" key="1">
    <source>
        <dbReference type="EMBL" id="NYJ36002.1"/>
    </source>
</evidence>
<dbReference type="EMBL" id="JACCFS010000001">
    <property type="protein sequence ID" value="NYJ36002.1"/>
    <property type="molecule type" value="Genomic_DNA"/>
</dbReference>
<comment type="caution">
    <text evidence="1">The sequence shown here is derived from an EMBL/GenBank/DDBJ whole genome shotgun (WGS) entry which is preliminary data.</text>
</comment>
<accession>A0A7Z0JBM9</accession>
<gene>
    <name evidence="1" type="ORF">HNR10_003883</name>
</gene>